<dbReference type="Pfam" id="PF24187">
    <property type="entry name" value="DUF7415"/>
    <property type="match status" value="2"/>
</dbReference>
<accession>A0A221J883</accession>
<evidence type="ECO:0000259" key="1">
    <source>
        <dbReference type="Pfam" id="PF24187"/>
    </source>
</evidence>
<gene>
    <name evidence="2" type="ORF">OSY_056</name>
</gene>
<dbReference type="InterPro" id="IPR055838">
    <property type="entry name" value="DUF7415"/>
</dbReference>
<sequence>MEQVYWRQIDPSLVKRAEKLLQRWLGVRQASFTFPEQQIDDPCIGVFLSGYAREWEWELDWNELSAMGLIVALNFSLFHPRGLAICRMPDDGCSPHLLQVEDDIWEYTPDILKEAKEQLNHVGIYVPGLNDE</sequence>
<feature type="domain" description="DUF7415" evidence="1">
    <location>
        <begin position="3"/>
        <end position="51"/>
    </location>
</feature>
<evidence type="ECO:0000313" key="3">
    <source>
        <dbReference type="Proteomes" id="UP000225365"/>
    </source>
</evidence>
<dbReference type="EMBL" id="MF402939">
    <property type="protein sequence ID" value="ASM62916.1"/>
    <property type="molecule type" value="Genomic_DNA"/>
</dbReference>
<evidence type="ECO:0000313" key="2">
    <source>
        <dbReference type="EMBL" id="ASM62916.1"/>
    </source>
</evidence>
<dbReference type="Proteomes" id="UP000225365">
    <property type="component" value="Segment"/>
</dbReference>
<keyword evidence="3" id="KW-1185">Reference proteome</keyword>
<name>A0A221J883_9CAUD</name>
<reference evidence="2 3" key="1">
    <citation type="submission" date="2017-06" db="EMBL/GenBank/DDBJ databases">
        <title>Complete genome sequence of Escherhichia coli phage OSYSP.</title>
        <authorList>
            <person name="Yesil M."/>
            <person name="Huang E."/>
            <person name="Yang X."/>
            <person name="Yousef A.E."/>
        </authorList>
    </citation>
    <scope>NUCLEOTIDE SEQUENCE [LARGE SCALE GENOMIC DNA]</scope>
</reference>
<protein>
    <recommendedName>
        <fullName evidence="1">DUF7415 domain-containing protein</fullName>
    </recommendedName>
</protein>
<organism evidence="2 3">
    <name type="scientific">Escherichia phage OSYSP</name>
    <dbReference type="NCBI Taxonomy" id="2020879"/>
    <lineage>
        <taxon>Viruses</taxon>
        <taxon>Duplodnaviria</taxon>
        <taxon>Heunggongvirae</taxon>
        <taxon>Uroviricota</taxon>
        <taxon>Caudoviricetes</taxon>
        <taxon>Demerecviridae</taxon>
        <taxon>Markadamsvirinae</taxon>
        <taxon>Tequintavirus</taxon>
        <taxon>Tequintavirus OSYSP</taxon>
    </lineage>
</organism>
<proteinExistence type="predicted"/>
<feature type="domain" description="DUF7415" evidence="1">
    <location>
        <begin position="59"/>
        <end position="101"/>
    </location>
</feature>